<comment type="similarity">
    <text evidence="2">Belongs to the CDP-glycerol glycerophosphotransferase family.</text>
</comment>
<dbReference type="PANTHER" id="PTHR37316:SF3">
    <property type="entry name" value="TEICHOIC ACID GLYCEROL-PHOSPHATE TRANSFERASE"/>
    <property type="match status" value="1"/>
</dbReference>
<reference evidence="7 8" key="1">
    <citation type="submission" date="2023-03" db="EMBL/GenBank/DDBJ databases">
        <authorList>
            <person name="Uniacke-Lowe S."/>
            <person name="Ross P."/>
            <person name="Hill C."/>
        </authorList>
    </citation>
    <scope>NUCLEOTIDE SEQUENCE [LARGE SCALE GENOMIC DNA]</scope>
    <source>
        <strain evidence="7 8">APC 4016</strain>
    </source>
</reference>
<protein>
    <submittedName>
        <fullName evidence="7">CDP-glycerol glycerophosphotransferase family protein</fullName>
    </submittedName>
</protein>
<comment type="subcellular location">
    <subcellularLocation>
        <location evidence="1">Cell membrane</location>
        <topology evidence="1">Peripheral membrane protein</topology>
    </subcellularLocation>
</comment>
<dbReference type="Pfam" id="PF04464">
    <property type="entry name" value="Glyphos_transf"/>
    <property type="match status" value="1"/>
</dbReference>
<dbReference type="InterPro" id="IPR007554">
    <property type="entry name" value="Glycerophosphate_synth"/>
</dbReference>
<keyword evidence="5" id="KW-0777">Teichoic acid biosynthesis</keyword>
<dbReference type="Gene3D" id="3.40.50.11820">
    <property type="match status" value="1"/>
</dbReference>
<evidence type="ECO:0000256" key="6">
    <source>
        <dbReference type="ARBA" id="ARBA00023136"/>
    </source>
</evidence>
<name>A0ABT7ZF80_9BACL</name>
<gene>
    <name evidence="7" type="ORF">QMA01_00790</name>
</gene>
<organism evidence="7 8">
    <name type="scientific">Planococcus notacanthi</name>
    <dbReference type="NCBI Taxonomy" id="3035188"/>
    <lineage>
        <taxon>Bacteria</taxon>
        <taxon>Bacillati</taxon>
        <taxon>Bacillota</taxon>
        <taxon>Bacilli</taxon>
        <taxon>Bacillales</taxon>
        <taxon>Caryophanaceae</taxon>
        <taxon>Planococcus</taxon>
    </lineage>
</organism>
<evidence type="ECO:0000256" key="4">
    <source>
        <dbReference type="ARBA" id="ARBA00022679"/>
    </source>
</evidence>
<dbReference type="SUPFAM" id="SSF53756">
    <property type="entry name" value="UDP-Glycosyltransferase/glycogen phosphorylase"/>
    <property type="match status" value="1"/>
</dbReference>
<comment type="caution">
    <text evidence="7">The sequence shown here is derived from an EMBL/GenBank/DDBJ whole genome shotgun (WGS) entry which is preliminary data.</text>
</comment>
<dbReference type="InterPro" id="IPR043148">
    <property type="entry name" value="TagF_C"/>
</dbReference>
<keyword evidence="3" id="KW-1003">Cell membrane</keyword>
<proteinExistence type="inferred from homology"/>
<evidence type="ECO:0000313" key="7">
    <source>
        <dbReference type="EMBL" id="MDN3425811.1"/>
    </source>
</evidence>
<dbReference type="Proteomes" id="UP001225873">
    <property type="component" value="Unassembled WGS sequence"/>
</dbReference>
<evidence type="ECO:0000256" key="1">
    <source>
        <dbReference type="ARBA" id="ARBA00004202"/>
    </source>
</evidence>
<accession>A0ABT7ZF80</accession>
<dbReference type="PANTHER" id="PTHR37316">
    <property type="entry name" value="TEICHOIC ACID GLYCEROL-PHOSPHATE PRIMASE"/>
    <property type="match status" value="1"/>
</dbReference>
<dbReference type="InterPro" id="IPR051612">
    <property type="entry name" value="Teichoic_Acid_Biosynth"/>
</dbReference>
<dbReference type="InterPro" id="IPR043149">
    <property type="entry name" value="TagF_N"/>
</dbReference>
<evidence type="ECO:0000256" key="3">
    <source>
        <dbReference type="ARBA" id="ARBA00022475"/>
    </source>
</evidence>
<sequence length="399" mass="47441">MTNLSFIQKIKGLKNSSVTRRLFRAVFVILGKLPKKKKLMVFESFHAKQFSDSPRSIYEYMKENHPDYRLLWSVDKSAIHLFESFNVPYIQRFTFEWFWTFPRAEYWVNNVRLPRWMPKPSGTVYLQTWHGTPLKKLGLDIEEIHMPNTKTDSYKKNFALESEKWDYLVSPNPYSTEIFKRAFHYNGEVIESGYPRNDLLTNHSDTLISSLKKDLGIAEDKKVMLYAPTWRDNEFYQKGKYKFEFQFDLENWIKEFGDEWVLLSRMHYLVAENFDFSAYEGVVYDVSLYPDIRDLYLASDLLITDYSSVFFDYAILNRPIIFFMYDLENYRDQLRGFYIDIEKDAPGPIVQTEKELFQAIRAMSDSNVQLSSTFSEFKNRFSSLEDGKATERVVNTFLK</sequence>
<evidence type="ECO:0000256" key="2">
    <source>
        <dbReference type="ARBA" id="ARBA00010488"/>
    </source>
</evidence>
<keyword evidence="6" id="KW-0472">Membrane</keyword>
<dbReference type="Gene3D" id="3.40.50.12580">
    <property type="match status" value="1"/>
</dbReference>
<evidence type="ECO:0000256" key="5">
    <source>
        <dbReference type="ARBA" id="ARBA00022944"/>
    </source>
</evidence>
<keyword evidence="8" id="KW-1185">Reference proteome</keyword>
<dbReference type="EMBL" id="JASDCQ010000001">
    <property type="protein sequence ID" value="MDN3425811.1"/>
    <property type="molecule type" value="Genomic_DNA"/>
</dbReference>
<keyword evidence="4" id="KW-0808">Transferase</keyword>
<evidence type="ECO:0000313" key="8">
    <source>
        <dbReference type="Proteomes" id="UP001225873"/>
    </source>
</evidence>
<dbReference type="RefSeq" id="WP_290184279.1">
    <property type="nucleotide sequence ID" value="NZ_JASDCQ010000001.1"/>
</dbReference>